<protein>
    <submittedName>
        <fullName evidence="4">Auxin-responsive protein SAUR32-like</fullName>
    </submittedName>
</protein>
<dbReference type="Proteomes" id="UP000694853">
    <property type="component" value="Unplaced"/>
</dbReference>
<proteinExistence type="inferred from homology"/>
<evidence type="ECO:0000256" key="1">
    <source>
        <dbReference type="ARBA" id="ARBA00006974"/>
    </source>
</evidence>
<dbReference type="KEGG" id="aprc:113868534"/>
<sequence>MGKKNVILKAWERCRSIGSGSGNKRSHSKLKATAKSLSENNNEKGQIAPHGCFSVHVGPERKRFIVKTEYVNHPLFQILLEEAEQEFGFESDGPIWLPCNVDLFYKVLAEMDGEENNNIMNNGRKSFSKTKGFSFFVLRGPAHLPCYGHHAYSVVDSEMLRIDQFQ</sequence>
<organism evidence="3 4">
    <name type="scientific">Abrus precatorius</name>
    <name type="common">Indian licorice</name>
    <name type="synonym">Glycine abrus</name>
    <dbReference type="NCBI Taxonomy" id="3816"/>
    <lineage>
        <taxon>Eukaryota</taxon>
        <taxon>Viridiplantae</taxon>
        <taxon>Streptophyta</taxon>
        <taxon>Embryophyta</taxon>
        <taxon>Tracheophyta</taxon>
        <taxon>Spermatophyta</taxon>
        <taxon>Magnoliopsida</taxon>
        <taxon>eudicotyledons</taxon>
        <taxon>Gunneridae</taxon>
        <taxon>Pentapetalae</taxon>
        <taxon>rosids</taxon>
        <taxon>fabids</taxon>
        <taxon>Fabales</taxon>
        <taxon>Fabaceae</taxon>
        <taxon>Papilionoideae</taxon>
        <taxon>50 kb inversion clade</taxon>
        <taxon>NPAAA clade</taxon>
        <taxon>indigoferoid/millettioid clade</taxon>
        <taxon>Abreae</taxon>
        <taxon>Abrus</taxon>
    </lineage>
</organism>
<comment type="similarity">
    <text evidence="1">Belongs to the ARG7 family.</text>
</comment>
<dbReference type="Pfam" id="PF02519">
    <property type="entry name" value="Auxin_inducible"/>
    <property type="match status" value="1"/>
</dbReference>
<feature type="region of interest" description="Disordered" evidence="2">
    <location>
        <begin position="18"/>
        <end position="45"/>
    </location>
</feature>
<feature type="compositionally biased region" description="Polar residues" evidence="2">
    <location>
        <begin position="35"/>
        <end position="44"/>
    </location>
</feature>
<accession>A0A8B8LUN9</accession>
<dbReference type="PANTHER" id="PTHR31374:SF395">
    <property type="entry name" value="SMALL AUXIN-UP RNA-RELATED"/>
    <property type="match status" value="1"/>
</dbReference>
<evidence type="ECO:0000313" key="3">
    <source>
        <dbReference type="Proteomes" id="UP000694853"/>
    </source>
</evidence>
<dbReference type="RefSeq" id="XP_027359990.1">
    <property type="nucleotide sequence ID" value="XM_027504189.1"/>
</dbReference>
<dbReference type="GeneID" id="113868534"/>
<dbReference type="GO" id="GO:0009733">
    <property type="term" value="P:response to auxin"/>
    <property type="evidence" value="ECO:0007669"/>
    <property type="project" value="InterPro"/>
</dbReference>
<keyword evidence="3" id="KW-1185">Reference proteome</keyword>
<dbReference type="PANTHER" id="PTHR31374">
    <property type="entry name" value="AUXIN-INDUCED PROTEIN-LIKE-RELATED"/>
    <property type="match status" value="1"/>
</dbReference>
<dbReference type="OrthoDB" id="660486at2759"/>
<name>A0A8B8LUN9_ABRPR</name>
<dbReference type="AlphaFoldDB" id="A0A8B8LUN9"/>
<dbReference type="InterPro" id="IPR003676">
    <property type="entry name" value="SAUR_fam"/>
</dbReference>
<evidence type="ECO:0000256" key="2">
    <source>
        <dbReference type="SAM" id="MobiDB-lite"/>
    </source>
</evidence>
<gene>
    <name evidence="4" type="primary">LOC113868534</name>
</gene>
<reference evidence="3" key="1">
    <citation type="journal article" date="2019" name="Toxins">
        <title>Detection of Abrin-Like and Prepropulchellin-Like Toxin Genes and Transcripts Using Whole Genome Sequencing and Full-Length Transcript Sequencing of Abrus precatorius.</title>
        <authorList>
            <person name="Hovde B.T."/>
            <person name="Daligault H.E."/>
            <person name="Hanschen E.R."/>
            <person name="Kunde Y.A."/>
            <person name="Johnson M.B."/>
            <person name="Starkenburg S.R."/>
            <person name="Johnson S.L."/>
        </authorList>
    </citation>
    <scope>NUCLEOTIDE SEQUENCE [LARGE SCALE GENOMIC DNA]</scope>
</reference>
<reference evidence="4" key="2">
    <citation type="submission" date="2025-08" db="UniProtKB">
        <authorList>
            <consortium name="RefSeq"/>
        </authorList>
    </citation>
    <scope>IDENTIFICATION</scope>
    <source>
        <tissue evidence="4">Young leaves</tissue>
    </source>
</reference>
<evidence type="ECO:0000313" key="4">
    <source>
        <dbReference type="RefSeq" id="XP_027359990.1"/>
    </source>
</evidence>